<dbReference type="Proteomes" id="UP001174936">
    <property type="component" value="Unassembled WGS sequence"/>
</dbReference>
<dbReference type="InterPro" id="IPR028020">
    <property type="entry name" value="ASX_DEUBAD_dom"/>
</dbReference>
<evidence type="ECO:0000313" key="3">
    <source>
        <dbReference type="EMBL" id="KAK0651933.1"/>
    </source>
</evidence>
<feature type="region of interest" description="Disordered" evidence="1">
    <location>
        <begin position="313"/>
        <end position="380"/>
    </location>
</feature>
<comment type="caution">
    <text evidence="3">The sequence shown here is derived from an EMBL/GenBank/DDBJ whole genome shotgun (WGS) entry which is preliminary data.</text>
</comment>
<feature type="compositionally biased region" description="Basic residues" evidence="1">
    <location>
        <begin position="330"/>
        <end position="344"/>
    </location>
</feature>
<evidence type="ECO:0000313" key="4">
    <source>
        <dbReference type="Proteomes" id="UP001174936"/>
    </source>
</evidence>
<organism evidence="3 4">
    <name type="scientific">Cercophora newfieldiana</name>
    <dbReference type="NCBI Taxonomy" id="92897"/>
    <lineage>
        <taxon>Eukaryota</taxon>
        <taxon>Fungi</taxon>
        <taxon>Dikarya</taxon>
        <taxon>Ascomycota</taxon>
        <taxon>Pezizomycotina</taxon>
        <taxon>Sordariomycetes</taxon>
        <taxon>Sordariomycetidae</taxon>
        <taxon>Sordariales</taxon>
        <taxon>Lasiosphaeriaceae</taxon>
        <taxon>Cercophora</taxon>
    </lineage>
</organism>
<evidence type="ECO:0000259" key="2">
    <source>
        <dbReference type="Pfam" id="PF13919"/>
    </source>
</evidence>
<feature type="compositionally biased region" description="Low complexity" evidence="1">
    <location>
        <begin position="1"/>
        <end position="31"/>
    </location>
</feature>
<feature type="compositionally biased region" description="Low complexity" evidence="1">
    <location>
        <begin position="370"/>
        <end position="380"/>
    </location>
</feature>
<dbReference type="AlphaFoldDB" id="A0AA39YG60"/>
<dbReference type="EMBL" id="JAULSV010000002">
    <property type="protein sequence ID" value="KAK0651933.1"/>
    <property type="molecule type" value="Genomic_DNA"/>
</dbReference>
<reference evidence="3" key="1">
    <citation type="submission" date="2023-06" db="EMBL/GenBank/DDBJ databases">
        <title>Genome-scale phylogeny and comparative genomics of the fungal order Sordariales.</title>
        <authorList>
            <consortium name="Lawrence Berkeley National Laboratory"/>
            <person name="Hensen N."/>
            <person name="Bonometti L."/>
            <person name="Westerberg I."/>
            <person name="Brannstrom I.O."/>
            <person name="Guillou S."/>
            <person name="Cros-Aarteil S."/>
            <person name="Calhoun S."/>
            <person name="Haridas S."/>
            <person name="Kuo A."/>
            <person name="Mondo S."/>
            <person name="Pangilinan J."/>
            <person name="Riley R."/>
            <person name="Labutti K."/>
            <person name="Andreopoulos B."/>
            <person name="Lipzen A."/>
            <person name="Chen C."/>
            <person name="Yanf M."/>
            <person name="Daum C."/>
            <person name="Ng V."/>
            <person name="Clum A."/>
            <person name="Steindorff A."/>
            <person name="Ohm R."/>
            <person name="Martin F."/>
            <person name="Silar P."/>
            <person name="Natvig D."/>
            <person name="Lalanne C."/>
            <person name="Gautier V."/>
            <person name="Ament-Velasquez S.L."/>
            <person name="Kruys A."/>
            <person name="Hutchinson M.I."/>
            <person name="Powell A.J."/>
            <person name="Barry K."/>
            <person name="Miller A.N."/>
            <person name="Grigoriev I.V."/>
            <person name="Debuchy R."/>
            <person name="Gladieux P."/>
            <person name="Thoren M.H."/>
            <person name="Johannesson H."/>
        </authorList>
    </citation>
    <scope>NUCLEOTIDE SEQUENCE</scope>
    <source>
        <strain evidence="3">SMH2532-1</strain>
    </source>
</reference>
<feature type="compositionally biased region" description="Basic and acidic residues" evidence="1">
    <location>
        <begin position="353"/>
        <end position="366"/>
    </location>
</feature>
<feature type="domain" description="ASX DEUBAD" evidence="2">
    <location>
        <begin position="168"/>
        <end position="300"/>
    </location>
</feature>
<feature type="region of interest" description="Disordered" evidence="1">
    <location>
        <begin position="1"/>
        <end position="174"/>
    </location>
</feature>
<dbReference type="Pfam" id="PF13919">
    <property type="entry name" value="ASXH"/>
    <property type="match status" value="1"/>
</dbReference>
<proteinExistence type="predicted"/>
<evidence type="ECO:0000256" key="1">
    <source>
        <dbReference type="SAM" id="MobiDB-lite"/>
    </source>
</evidence>
<name>A0AA39YG60_9PEZI</name>
<keyword evidence="4" id="KW-1185">Reference proteome</keyword>
<protein>
    <recommendedName>
        <fullName evidence="2">ASX DEUBAD domain-containing protein</fullName>
    </recommendedName>
</protein>
<gene>
    <name evidence="3" type="ORF">B0T16DRAFT_454348</name>
</gene>
<accession>A0AA39YG60</accession>
<sequence>MSETGSSSSLSAPPASKSGGGSSDASSQNASIAGPGPDPAAEIEWPLSLADLRGGKATTRSQARKSGGDDIENTVIAEHSEHANEEEDENENVEPVPASAKLVRSTRSTRSAKAREGNNNDADAQDATITGEADANAEDGRNRQVSHKRKASTQNRGSSPKAARVSLQRQAKSKKWDAPYVLTNSNSPLVESGEHNDLFKMLMRPGAWDVLSQDEKAKILALFPHESWILDPGTPQARPDTQLLMNNTAFRSDVVGYARGIERGHHAEQWLKRAWAAHRTHISGGFDDYLAMEFKATWGEDMPACTKHNTSITASGLGEDGGTRLASPPAKKRARHSPLQHRTSRPIITRSAKNVDDLAEKSRDSVGRVAEASPEAAPEV</sequence>